<comment type="caution">
    <text evidence="1">The sequence shown here is derived from an EMBL/GenBank/DDBJ whole genome shotgun (WGS) entry which is preliminary data.</text>
</comment>
<reference evidence="1 2" key="1">
    <citation type="journal article" date="2015" name="Genome Announc.">
        <title>Expanding the biotechnology potential of lactobacilli through comparative genomics of 213 strains and associated genera.</title>
        <authorList>
            <person name="Sun Z."/>
            <person name="Harris H.M."/>
            <person name="McCann A."/>
            <person name="Guo C."/>
            <person name="Argimon S."/>
            <person name="Zhang W."/>
            <person name="Yang X."/>
            <person name="Jeffery I.B."/>
            <person name="Cooney J.C."/>
            <person name="Kagawa T.F."/>
            <person name="Liu W."/>
            <person name="Song Y."/>
            <person name="Salvetti E."/>
            <person name="Wrobel A."/>
            <person name="Rasinkangas P."/>
            <person name="Parkhill J."/>
            <person name="Rea M.C."/>
            <person name="O'Sullivan O."/>
            <person name="Ritari J."/>
            <person name="Douillard F.P."/>
            <person name="Paul Ross R."/>
            <person name="Yang R."/>
            <person name="Briner A.E."/>
            <person name="Felis G.E."/>
            <person name="de Vos W.M."/>
            <person name="Barrangou R."/>
            <person name="Klaenhammer T.R."/>
            <person name="Caufield P.W."/>
            <person name="Cui Y."/>
            <person name="Zhang H."/>
            <person name="O'Toole P.W."/>
        </authorList>
    </citation>
    <scope>NUCLEOTIDE SEQUENCE [LARGE SCALE GENOMIC DNA]</scope>
    <source>
        <strain evidence="1 2">DSM 20253</strain>
    </source>
</reference>
<evidence type="ECO:0000313" key="2">
    <source>
        <dbReference type="Proteomes" id="UP000051638"/>
    </source>
</evidence>
<dbReference type="RefSeq" id="WP_057873260.1">
    <property type="nucleotide sequence ID" value="NZ_AYYI01000015.1"/>
</dbReference>
<gene>
    <name evidence="1" type="ORF">FC24_GL000341</name>
</gene>
<dbReference type="PANTHER" id="PTHR34822">
    <property type="entry name" value="GRPB DOMAIN PROTEIN (AFU_ORTHOLOGUE AFUA_1G01530)"/>
    <property type="match status" value="1"/>
</dbReference>
<dbReference type="InterPro" id="IPR007344">
    <property type="entry name" value="GrpB/CoaE"/>
</dbReference>
<dbReference type="PANTHER" id="PTHR34822:SF1">
    <property type="entry name" value="GRPB FAMILY PROTEIN"/>
    <property type="match status" value="1"/>
</dbReference>
<dbReference type="Pfam" id="PF04229">
    <property type="entry name" value="GrpB"/>
    <property type="match status" value="1"/>
</dbReference>
<name>A0A0R2D6I6_9LACO</name>
<protein>
    <recommendedName>
        <fullName evidence="3">GrpB family protein</fullName>
    </recommendedName>
</protein>
<organism evidence="1 2">
    <name type="scientific">Loigolactobacillus rennini DSM 20253</name>
    <dbReference type="NCBI Taxonomy" id="1423796"/>
    <lineage>
        <taxon>Bacteria</taxon>
        <taxon>Bacillati</taxon>
        <taxon>Bacillota</taxon>
        <taxon>Bacilli</taxon>
        <taxon>Lactobacillales</taxon>
        <taxon>Lactobacillaceae</taxon>
        <taxon>Loigolactobacillus</taxon>
    </lineage>
</organism>
<keyword evidence="2" id="KW-1185">Reference proteome</keyword>
<evidence type="ECO:0008006" key="3">
    <source>
        <dbReference type="Google" id="ProtNLM"/>
    </source>
</evidence>
<proteinExistence type="predicted"/>
<sequence length="186" mass="21893">MTKSLSEMSLKELWELFPIQLTPHQAYWEDWYQTEKRSLAAFLPRNVFLAHIGSTAIQGIWAKPIIDILLAAPESEHDLIKTRLLKHGYLCMAQTKHRIDFNKGYLPTGFAKRVFHLHLRCFGDDDELYFRDYLKVHPKVAKKYEQLKLSLWVPYQHDRDGYTAQKTRFVQKVTRTAKAERGENNS</sequence>
<dbReference type="OrthoDB" id="9799092at2"/>
<evidence type="ECO:0000313" key="1">
    <source>
        <dbReference type="EMBL" id="KRM99376.1"/>
    </source>
</evidence>
<dbReference type="InterPro" id="IPR043519">
    <property type="entry name" value="NT_sf"/>
</dbReference>
<dbReference type="PATRIC" id="fig|1423796.3.peg.352"/>
<dbReference type="Gene3D" id="3.30.460.10">
    <property type="entry name" value="Beta Polymerase, domain 2"/>
    <property type="match status" value="1"/>
</dbReference>
<dbReference type="EMBL" id="AYYI01000015">
    <property type="protein sequence ID" value="KRM99376.1"/>
    <property type="molecule type" value="Genomic_DNA"/>
</dbReference>
<dbReference type="AlphaFoldDB" id="A0A0R2D6I6"/>
<dbReference type="Proteomes" id="UP000051638">
    <property type="component" value="Unassembled WGS sequence"/>
</dbReference>
<dbReference type="SUPFAM" id="SSF81301">
    <property type="entry name" value="Nucleotidyltransferase"/>
    <property type="match status" value="1"/>
</dbReference>
<accession>A0A0R2D6I6</accession>
<dbReference type="STRING" id="1423796.FC24_GL000341"/>